<dbReference type="EMBL" id="CP017717">
    <property type="protein sequence ID" value="AQZ69257.1"/>
    <property type="molecule type" value="Genomic_DNA"/>
</dbReference>
<proteinExistence type="predicted"/>
<evidence type="ECO:0000313" key="2">
    <source>
        <dbReference type="Proteomes" id="UP000190797"/>
    </source>
</evidence>
<protein>
    <submittedName>
        <fullName evidence="1">Uncharacterized protein</fullName>
    </submittedName>
</protein>
<name>A0A1V0AGB4_9ACTN</name>
<dbReference type="KEGG" id="noa:BKM31_54300"/>
<dbReference type="AlphaFoldDB" id="A0A1V0AGB4"/>
<keyword evidence="2" id="KW-1185">Reference proteome</keyword>
<dbReference type="RefSeq" id="WP_080045646.1">
    <property type="nucleotide sequence ID" value="NZ_OOHJ01000018.1"/>
</dbReference>
<evidence type="ECO:0000313" key="1">
    <source>
        <dbReference type="EMBL" id="AQZ69257.1"/>
    </source>
</evidence>
<dbReference type="STRING" id="1909395.BKM31_54300"/>
<gene>
    <name evidence="1" type="ORF">BKM31_54300</name>
</gene>
<reference evidence="2" key="1">
    <citation type="journal article" date="2017" name="Med. Chem. Commun.">
        <title>Nonomuraea sp. ATCC 55076 harbours the largest actinomycete chromosome to date and the kistamicin biosynthetic gene cluster.</title>
        <authorList>
            <person name="Nazari B."/>
            <person name="Forneris C.C."/>
            <person name="Gibson M.I."/>
            <person name="Moon K."/>
            <person name="Schramma K.R."/>
            <person name="Seyedsayamdost M.R."/>
        </authorList>
    </citation>
    <scope>NUCLEOTIDE SEQUENCE [LARGE SCALE GENOMIC DNA]</scope>
    <source>
        <strain evidence="2">ATCC 55076</strain>
    </source>
</reference>
<accession>A0A1V0AGB4</accession>
<sequence length="332" mass="37399">MMPSYIAEEQRGVEARILNVLFPTILQGLQLTHQAADQFGARPQQAHLLPMRPRMEHRPVEYQQHQQPFEPGWTFAQLAADRSFMDVAAVLMPVVQAIIPPLVEQLLSFGPAKADTDQNEEDRFLQFVPQLLGTVTPIMMQVLPGLLQSMHGMRAEHPVRVTDRELNQRYFGPIVQATLPAIVSQLPELLAMVHGDQRAPVRYEPMPGRGPIQLMRISRNDLVNAHRLRDGDVLHLTETPAQPGTTEIRITTAPHTMWWKGVQVTDETGRQLCFVETDGDRYAVFESRAVQSGGSIVLWKARMFGEHAPMYVIPIGDLTPDGKCFDLHWAAD</sequence>
<dbReference type="Proteomes" id="UP000190797">
    <property type="component" value="Chromosome"/>
</dbReference>
<organism evidence="1 2">
    <name type="scientific">[Actinomadura] parvosata subsp. kistnae</name>
    <dbReference type="NCBI Taxonomy" id="1909395"/>
    <lineage>
        <taxon>Bacteria</taxon>
        <taxon>Bacillati</taxon>
        <taxon>Actinomycetota</taxon>
        <taxon>Actinomycetes</taxon>
        <taxon>Streptosporangiales</taxon>
        <taxon>Streptosporangiaceae</taxon>
        <taxon>Nonomuraea</taxon>
    </lineage>
</organism>